<feature type="transmembrane region" description="Helical" evidence="1">
    <location>
        <begin position="67"/>
        <end position="87"/>
    </location>
</feature>
<evidence type="ECO:0000313" key="3">
    <source>
        <dbReference type="Proteomes" id="UP000185924"/>
    </source>
</evidence>
<gene>
    <name evidence="2" type="ORF">SAMN05421545_0418</name>
</gene>
<keyword evidence="1" id="KW-0472">Membrane</keyword>
<feature type="transmembrane region" description="Helical" evidence="1">
    <location>
        <begin position="26"/>
        <end position="47"/>
    </location>
</feature>
<dbReference type="AlphaFoldDB" id="A0A1N6TN43"/>
<name>A0A1N6TN43_9BACT</name>
<dbReference type="Proteomes" id="UP000185924">
    <property type="component" value="Unassembled WGS sequence"/>
</dbReference>
<dbReference type="EMBL" id="FTNM01000001">
    <property type="protein sequence ID" value="SIQ54779.1"/>
    <property type="molecule type" value="Genomic_DNA"/>
</dbReference>
<sequence>MQLNKEEMGFINKWAKAKENGQWRYILTRGLLWGVLVGVFSKLFQAWDALKAWDTAALSDGFTSSDFLVRLFIYSAIGVGIHAYHWNANTKRYNQLKSIERRSQTVAASSKD</sequence>
<keyword evidence="1" id="KW-0812">Transmembrane</keyword>
<keyword evidence="3" id="KW-1185">Reference proteome</keyword>
<accession>A0A1N6TN43</accession>
<dbReference type="OrthoDB" id="853406at2"/>
<evidence type="ECO:0000313" key="2">
    <source>
        <dbReference type="EMBL" id="SIQ54779.1"/>
    </source>
</evidence>
<organism evidence="2 3">
    <name type="scientific">Pontibacter lucknowensis</name>
    <dbReference type="NCBI Taxonomy" id="1077936"/>
    <lineage>
        <taxon>Bacteria</taxon>
        <taxon>Pseudomonadati</taxon>
        <taxon>Bacteroidota</taxon>
        <taxon>Cytophagia</taxon>
        <taxon>Cytophagales</taxon>
        <taxon>Hymenobacteraceae</taxon>
        <taxon>Pontibacter</taxon>
    </lineage>
</organism>
<dbReference type="STRING" id="1077936.SAMN05421545_0418"/>
<keyword evidence="1" id="KW-1133">Transmembrane helix</keyword>
<evidence type="ECO:0000256" key="1">
    <source>
        <dbReference type="SAM" id="Phobius"/>
    </source>
</evidence>
<proteinExistence type="predicted"/>
<reference evidence="3" key="1">
    <citation type="submission" date="2017-01" db="EMBL/GenBank/DDBJ databases">
        <authorList>
            <person name="Varghese N."/>
            <person name="Submissions S."/>
        </authorList>
    </citation>
    <scope>NUCLEOTIDE SEQUENCE [LARGE SCALE GENOMIC DNA]</scope>
    <source>
        <strain evidence="3">DM9</strain>
    </source>
</reference>
<dbReference type="RefSeq" id="WP_007652119.1">
    <property type="nucleotide sequence ID" value="NZ_FTNM01000001.1"/>
</dbReference>
<protein>
    <submittedName>
        <fullName evidence="2">Uncharacterized protein</fullName>
    </submittedName>
</protein>